<evidence type="ECO:0000313" key="2">
    <source>
        <dbReference type="EMBL" id="TYO93858.1"/>
    </source>
</evidence>
<proteinExistence type="predicted"/>
<dbReference type="InterPro" id="IPR019606">
    <property type="entry name" value="GerMN"/>
</dbReference>
<comment type="caution">
    <text evidence="2">The sequence shown here is derived from an EMBL/GenBank/DDBJ whole genome shotgun (WGS) entry which is preliminary data.</text>
</comment>
<dbReference type="PROSITE" id="PS51257">
    <property type="entry name" value="PROKAR_LIPOPROTEIN"/>
    <property type="match status" value="1"/>
</dbReference>
<gene>
    <name evidence="2" type="ORF">LX24_02538</name>
</gene>
<name>A0A5S4ZQN7_9FIRM</name>
<organism evidence="2 3">
    <name type="scientific">Desulfallas thermosapovorans DSM 6562</name>
    <dbReference type="NCBI Taxonomy" id="1121431"/>
    <lineage>
        <taxon>Bacteria</taxon>
        <taxon>Bacillati</taxon>
        <taxon>Bacillota</taxon>
        <taxon>Clostridia</taxon>
        <taxon>Eubacteriales</taxon>
        <taxon>Desulfallaceae</taxon>
        <taxon>Desulfallas</taxon>
    </lineage>
</organism>
<feature type="domain" description="GerMN" evidence="1">
    <location>
        <begin position="84"/>
        <end position="167"/>
    </location>
</feature>
<protein>
    <submittedName>
        <fullName evidence="2">Sporulation and spore germination protein</fullName>
    </submittedName>
</protein>
<dbReference type="EMBL" id="VNHM01000017">
    <property type="protein sequence ID" value="TYO93858.1"/>
    <property type="molecule type" value="Genomic_DNA"/>
</dbReference>
<dbReference type="SMART" id="SM00909">
    <property type="entry name" value="Germane"/>
    <property type="match status" value="1"/>
</dbReference>
<dbReference type="Pfam" id="PF10646">
    <property type="entry name" value="Germane"/>
    <property type="match status" value="1"/>
</dbReference>
<evidence type="ECO:0000259" key="1">
    <source>
        <dbReference type="SMART" id="SM00909"/>
    </source>
</evidence>
<accession>A0A5S4ZQN7</accession>
<evidence type="ECO:0000313" key="3">
    <source>
        <dbReference type="Proteomes" id="UP000323166"/>
    </source>
</evidence>
<dbReference type="Pfam" id="PF10648">
    <property type="entry name" value="Gmad2"/>
    <property type="match status" value="1"/>
</dbReference>
<dbReference type="Proteomes" id="UP000323166">
    <property type="component" value="Unassembled WGS sequence"/>
</dbReference>
<dbReference type="InterPro" id="IPR018911">
    <property type="entry name" value="Gmad2_Ig-like_dom"/>
</dbReference>
<dbReference type="AlphaFoldDB" id="A0A5S4ZQN7"/>
<dbReference type="RefSeq" id="WP_166512494.1">
    <property type="nucleotide sequence ID" value="NZ_VNHM01000017.1"/>
</dbReference>
<keyword evidence="3" id="KW-1185">Reference proteome</keyword>
<sequence>MHSLGKMVLVKLLFLFLIIISTGCSNSGEQTNSQSNKADQPAQTTGEQLQKPDISFPVYFVKFTGDEAYLIREIHTVPHTKQVAEAAIEQLIKDKRSILPPGTELLGVTIEKGLATVNFSKEVLNNPNVGSDGELLGIKSIVNTLTDLPNIEKVAFQVEGRSDGRAQDWWGHVGLYEQPFTKDYSMVYEPAIWVTHPTPQQVCSVPLMVKGSARVFEGQVKARLLDSSGKILAENQATATAVAPKRGDFEMSIKFTPPSAGEGVLEVYQVNPADGTPGDKVSIPLQWP</sequence>
<reference evidence="2 3" key="1">
    <citation type="submission" date="2019-07" db="EMBL/GenBank/DDBJ databases">
        <title>Genomic Encyclopedia of Type Strains, Phase I: the one thousand microbial genomes (KMG-I) project.</title>
        <authorList>
            <person name="Kyrpides N."/>
        </authorList>
    </citation>
    <scope>NUCLEOTIDE SEQUENCE [LARGE SCALE GENOMIC DNA]</scope>
    <source>
        <strain evidence="2 3">DSM 6562</strain>
    </source>
</reference>